<feature type="transmembrane region" description="Helical" evidence="1">
    <location>
        <begin position="427"/>
        <end position="451"/>
    </location>
</feature>
<dbReference type="PANTHER" id="PTHR31170:SF18">
    <property type="entry name" value="(WILD MALAYSIAN BANANA) HYPOTHETICAL PROTEIN"/>
    <property type="match status" value="1"/>
</dbReference>
<dbReference type="Gramene" id="OB11G22340.1">
    <property type="protein sequence ID" value="OB11G22340.1"/>
    <property type="gene ID" value="OB11G22340"/>
</dbReference>
<dbReference type="EnsemblPlants" id="OB11G22340.1">
    <property type="protein sequence ID" value="OB11G22340.1"/>
    <property type="gene ID" value="OB11G22340"/>
</dbReference>
<accession>J3N8U8</accession>
<evidence type="ECO:0000313" key="3">
    <source>
        <dbReference type="Proteomes" id="UP000006038"/>
    </source>
</evidence>
<protein>
    <submittedName>
        <fullName evidence="2">Uncharacterized protein</fullName>
    </submittedName>
</protein>
<reference evidence="2" key="2">
    <citation type="submission" date="2013-04" db="UniProtKB">
        <authorList>
            <consortium name="EnsemblPlants"/>
        </authorList>
    </citation>
    <scope>IDENTIFICATION</scope>
</reference>
<dbReference type="AlphaFoldDB" id="J3N8U8"/>
<reference evidence="2" key="1">
    <citation type="journal article" date="2013" name="Nat. Commun.">
        <title>Whole-genome sequencing of Oryza brachyantha reveals mechanisms underlying Oryza genome evolution.</title>
        <authorList>
            <person name="Chen J."/>
            <person name="Huang Q."/>
            <person name="Gao D."/>
            <person name="Wang J."/>
            <person name="Lang Y."/>
            <person name="Liu T."/>
            <person name="Li B."/>
            <person name="Bai Z."/>
            <person name="Luis Goicoechea J."/>
            <person name="Liang C."/>
            <person name="Chen C."/>
            <person name="Zhang W."/>
            <person name="Sun S."/>
            <person name="Liao Y."/>
            <person name="Zhang X."/>
            <person name="Yang L."/>
            <person name="Song C."/>
            <person name="Wang M."/>
            <person name="Shi J."/>
            <person name="Liu G."/>
            <person name="Liu J."/>
            <person name="Zhou H."/>
            <person name="Zhou W."/>
            <person name="Yu Q."/>
            <person name="An N."/>
            <person name="Chen Y."/>
            <person name="Cai Q."/>
            <person name="Wang B."/>
            <person name="Liu B."/>
            <person name="Min J."/>
            <person name="Huang Y."/>
            <person name="Wu H."/>
            <person name="Li Z."/>
            <person name="Zhang Y."/>
            <person name="Yin Y."/>
            <person name="Song W."/>
            <person name="Jiang J."/>
            <person name="Jackson S.A."/>
            <person name="Wing R.A."/>
            <person name="Wang J."/>
            <person name="Chen M."/>
        </authorList>
    </citation>
    <scope>NUCLEOTIDE SEQUENCE [LARGE SCALE GENOMIC DNA]</scope>
    <source>
        <strain evidence="2">cv. IRGC 101232</strain>
    </source>
</reference>
<dbReference type="PANTHER" id="PTHR31170">
    <property type="entry name" value="BNAC04G53230D PROTEIN"/>
    <property type="match status" value="1"/>
</dbReference>
<keyword evidence="3" id="KW-1185">Reference proteome</keyword>
<dbReference type="OrthoDB" id="591587at2759"/>
<name>J3N8U8_ORYBR</name>
<dbReference type="GeneID" id="102709885"/>
<dbReference type="OMA" id="RICIPGQ"/>
<dbReference type="HOGENOM" id="CLU_020188_0_2_1"/>
<proteinExistence type="predicted"/>
<dbReference type="eggNOG" id="ENOG502QR4P">
    <property type="taxonomic scope" value="Eukaryota"/>
</dbReference>
<dbReference type="KEGG" id="obr:102709885"/>
<dbReference type="Pfam" id="PF03140">
    <property type="entry name" value="DUF247"/>
    <property type="match status" value="1"/>
</dbReference>
<dbReference type="Proteomes" id="UP000006038">
    <property type="component" value="Chromosome 11"/>
</dbReference>
<sequence length="458" mass="52513">MGEEAPNGGADNDHCRHDSSTSWVLEMEKLVGTGSEKAAVVDEEQWMEQSIYRVPEWIKSMHRTEAYEPRMVALGPLHHGEPRLLPMEEHKRRATLHLVRRSGRPLRRLVDAVEQVAEDLRAAYGRDLGEQWRGDEKNKARFVEVMLTDGCFLLELIQMCDGRFDYLSHDPVFGTHGRVYVWPVVQSDMLVLENQLPLLLLKRLLAVLLDIPPVVELDRVINHMVLQFLGRKLEEDLLQDVPLGLHPLDIFHTSLVYAKGAHEARKPLHDCYKYEIMPTAIKIHEAGIKIRSSKTDNLLDIHFEHGVLSMPSLVVDDDTERTFFNLMAFERLHVSSGNVLTNYVIFLDNIIESAMDVEMLSSKGVLRNMLGCDKETAKLFNGTLSKGAVLGSSRQLHTVQWKVYRHCRRPWNKWRASLIRTYFRNPWAFISLVAAAILLTATIFQTVYTIVPFYKSKP</sequence>
<evidence type="ECO:0000256" key="1">
    <source>
        <dbReference type="SAM" id="Phobius"/>
    </source>
</evidence>
<dbReference type="InterPro" id="IPR004158">
    <property type="entry name" value="DUF247_pln"/>
</dbReference>
<gene>
    <name evidence="2" type="primary">LOC102709885</name>
</gene>
<keyword evidence="1" id="KW-1133">Transmembrane helix</keyword>
<dbReference type="STRING" id="4533.J3N8U8"/>
<organism evidence="2">
    <name type="scientific">Oryza brachyantha</name>
    <name type="common">malo sina</name>
    <dbReference type="NCBI Taxonomy" id="4533"/>
    <lineage>
        <taxon>Eukaryota</taxon>
        <taxon>Viridiplantae</taxon>
        <taxon>Streptophyta</taxon>
        <taxon>Embryophyta</taxon>
        <taxon>Tracheophyta</taxon>
        <taxon>Spermatophyta</taxon>
        <taxon>Magnoliopsida</taxon>
        <taxon>Liliopsida</taxon>
        <taxon>Poales</taxon>
        <taxon>Poaceae</taxon>
        <taxon>BOP clade</taxon>
        <taxon>Oryzoideae</taxon>
        <taxon>Oryzeae</taxon>
        <taxon>Oryzinae</taxon>
        <taxon>Oryza</taxon>
    </lineage>
</organism>
<keyword evidence="1" id="KW-0472">Membrane</keyword>
<evidence type="ECO:0000313" key="2">
    <source>
        <dbReference type="EnsemblPlants" id="OB11G22340.1"/>
    </source>
</evidence>
<dbReference type="RefSeq" id="XP_006663500.1">
    <property type="nucleotide sequence ID" value="XM_006663437.1"/>
</dbReference>
<keyword evidence="1" id="KW-0812">Transmembrane</keyword>